<keyword evidence="2" id="KW-1185">Reference proteome</keyword>
<accession>A0A7W5TQT2</accession>
<sequence length="246" mass="26782">METAAAPLTGIYRPGYPFTAAELQTMVAQGVLRHMLADVYAERQLSATATVRSAAAAALLSTALRSCGVLCGETAAWVHLGLDPPHRAQVITQGVYRRPTDGAWRVYQVPLSAQETQRIGRMTITNPTRTAADIYCGIGAAGSRRSLDQLLDGEGLSDQLHYWPRSSEPLHERDHSVLSPSPEDEQGTAHRMDLIGELLRYAPGVRDDVLAAVVRILGLPGPRSRRAVRAEQLVDQCASRRLPTVR</sequence>
<dbReference type="RefSeq" id="WP_183357284.1">
    <property type="nucleotide sequence ID" value="NZ_BAABKR010000001.1"/>
</dbReference>
<protein>
    <recommendedName>
        <fullName evidence="3">AbiEi antitoxin C-terminal domain-containing protein</fullName>
    </recommendedName>
</protein>
<comment type="caution">
    <text evidence="1">The sequence shown here is derived from an EMBL/GenBank/DDBJ whole genome shotgun (WGS) entry which is preliminary data.</text>
</comment>
<dbReference type="EMBL" id="JACIBT010000001">
    <property type="protein sequence ID" value="MBB3666897.1"/>
    <property type="molecule type" value="Genomic_DNA"/>
</dbReference>
<organism evidence="1 2">
    <name type="scientific">Garicola koreensis</name>
    <dbReference type="NCBI Taxonomy" id="1262554"/>
    <lineage>
        <taxon>Bacteria</taxon>
        <taxon>Bacillati</taxon>
        <taxon>Actinomycetota</taxon>
        <taxon>Actinomycetes</taxon>
        <taxon>Micrococcales</taxon>
        <taxon>Micrococcaceae</taxon>
        <taxon>Garicola</taxon>
    </lineage>
</organism>
<evidence type="ECO:0000313" key="1">
    <source>
        <dbReference type="EMBL" id="MBB3666897.1"/>
    </source>
</evidence>
<dbReference type="AlphaFoldDB" id="A0A7W5TQT2"/>
<dbReference type="Proteomes" id="UP000547528">
    <property type="component" value="Unassembled WGS sequence"/>
</dbReference>
<proteinExistence type="predicted"/>
<name>A0A7W5TQT2_9MICC</name>
<gene>
    <name evidence="1" type="ORF">FHX47_000490</name>
</gene>
<evidence type="ECO:0008006" key="3">
    <source>
        <dbReference type="Google" id="ProtNLM"/>
    </source>
</evidence>
<evidence type="ECO:0000313" key="2">
    <source>
        <dbReference type="Proteomes" id="UP000547528"/>
    </source>
</evidence>
<reference evidence="1 2" key="1">
    <citation type="submission" date="2020-08" db="EMBL/GenBank/DDBJ databases">
        <title>Sequencing the genomes of 1000 actinobacteria strains.</title>
        <authorList>
            <person name="Klenk H.-P."/>
        </authorList>
    </citation>
    <scope>NUCLEOTIDE SEQUENCE [LARGE SCALE GENOMIC DNA]</scope>
    <source>
        <strain evidence="1 2">DSM 28238</strain>
    </source>
</reference>